<evidence type="ECO:0000256" key="4">
    <source>
        <dbReference type="ARBA" id="ARBA00023163"/>
    </source>
</evidence>
<keyword evidence="2" id="KW-0805">Transcription regulation</keyword>
<keyword evidence="4" id="KW-0804">Transcription</keyword>
<accession>A0ABX8JRM0</accession>
<keyword evidence="3" id="KW-0238">DNA-binding</keyword>
<dbReference type="Pfam" id="PF06530">
    <property type="entry name" value="Phage_antitermQ"/>
    <property type="match status" value="1"/>
</dbReference>
<evidence type="ECO:0000313" key="5">
    <source>
        <dbReference type="EMBL" id="QWW78029.1"/>
    </source>
</evidence>
<evidence type="ECO:0000313" key="6">
    <source>
        <dbReference type="Proteomes" id="UP000683497"/>
    </source>
</evidence>
<proteinExistence type="inferred from homology"/>
<sequence length="124" mass="13801">MRDIQKVMELWGGWAASDSSGVDYSPIAAGFKGLLPQTGKSRLSCTDDDALIIEGCLAQLKKRKPYEHSLLVAHYLYGISKRKIAKARKKDEKLIRIEIQMAEGFVEGCLSMLNINLDMDAIVN</sequence>
<dbReference type="Proteomes" id="UP000683497">
    <property type="component" value="Chromosome"/>
</dbReference>
<gene>
    <name evidence="5" type="ORF">KQ929_12150</name>
</gene>
<keyword evidence="6" id="KW-1185">Reference proteome</keyword>
<reference evidence="5 6" key="1">
    <citation type="submission" date="2021-06" db="EMBL/GenBank/DDBJ databases">
        <title>Leclercia pneumoniae sp. nov.</title>
        <authorList>
            <person name="Hoenemann M."/>
            <person name="Viehweger A."/>
            <person name="Dietze N."/>
        </authorList>
    </citation>
    <scope>NUCLEOTIDE SEQUENCE [LARGE SCALE GENOMIC DNA]</scope>
    <source>
        <strain evidence="6">49125</strain>
    </source>
</reference>
<evidence type="ECO:0000256" key="2">
    <source>
        <dbReference type="ARBA" id="ARBA00023015"/>
    </source>
</evidence>
<dbReference type="InterPro" id="IPR010534">
    <property type="entry name" value="Phage_933W_GpQ"/>
</dbReference>
<name>A0ABX8JRM0_9ENTR</name>
<protein>
    <submittedName>
        <fullName evidence="5">Antitermination protein Q</fullName>
    </submittedName>
</protein>
<dbReference type="RefSeq" id="WP_207293525.1">
    <property type="nucleotide sequence ID" value="NZ_CP071383.1"/>
</dbReference>
<evidence type="ECO:0000256" key="1">
    <source>
        <dbReference type="ARBA" id="ARBA00010234"/>
    </source>
</evidence>
<dbReference type="EMBL" id="CP076838">
    <property type="protein sequence ID" value="QWW78029.1"/>
    <property type="molecule type" value="Genomic_DNA"/>
</dbReference>
<evidence type="ECO:0000256" key="3">
    <source>
        <dbReference type="ARBA" id="ARBA00023125"/>
    </source>
</evidence>
<organism evidence="5 6">
    <name type="scientific">Leclercia pneumoniae</name>
    <dbReference type="NCBI Taxonomy" id="2815358"/>
    <lineage>
        <taxon>Bacteria</taxon>
        <taxon>Pseudomonadati</taxon>
        <taxon>Pseudomonadota</taxon>
        <taxon>Gammaproteobacteria</taxon>
        <taxon>Enterobacterales</taxon>
        <taxon>Enterobacteriaceae</taxon>
        <taxon>Leclercia</taxon>
    </lineage>
</organism>
<comment type="similarity">
    <text evidence="1">Belongs to the phage antitermination Q type 1 family.</text>
</comment>